<keyword evidence="4" id="KW-1185">Reference proteome</keyword>
<evidence type="ECO:0000313" key="3">
    <source>
        <dbReference type="EMBL" id="RXW13497.1"/>
    </source>
</evidence>
<proteinExistence type="predicted"/>
<sequence length="405" mass="44881">MDPPNSASNIPILKYEKVYTHQITDEQATASPLLRALALSPDGQYVAGAFDRHVTIWRFTTNQDDDEEAGEEFREILNYRIDQRSTLEEITSLSWTKTGYILIGSNVGDVKIVLLNDEETILKGFQVSNQSVKFMMLDQEGDTLAVVAGSSEIGIWKWLKTDDCWTKLHFLPQPEPRLASDDIVEVTSIHWDPSGGKALIVSYLNHGILKWDVESRLYQCLLTLDKVYGGALSLDGRHFAVPNRKGTFDIYDLSSRDKLDWFNDPDLQDDQKNVGLRTRPGIFIHGGRYFVGASFGKVNIWNTARSIRGQRLSLAKQFTSAQVTLLAVSDTSSENLISGYRIAACTQGPRQEIDIWKASGRGYVPSVQVNERLESAGGTSSKLVTGMLIGGLAVHAAGAGYLGLF</sequence>
<dbReference type="STRING" id="2316362.A0A4Q2D2K8"/>
<dbReference type="Gene3D" id="2.130.10.10">
    <property type="entry name" value="YVTN repeat-like/Quinoprotein amine dehydrogenase"/>
    <property type="match status" value="2"/>
</dbReference>
<reference evidence="3 4" key="1">
    <citation type="submission" date="2019-01" db="EMBL/GenBank/DDBJ databases">
        <title>Draft genome sequence of Psathyrella aberdarensis IHI B618.</title>
        <authorList>
            <person name="Buettner E."/>
            <person name="Kellner H."/>
        </authorList>
    </citation>
    <scope>NUCLEOTIDE SEQUENCE [LARGE SCALE GENOMIC DNA]</scope>
    <source>
        <strain evidence="3 4">IHI B618</strain>
    </source>
</reference>
<dbReference type="InterPro" id="IPR036322">
    <property type="entry name" value="WD40_repeat_dom_sf"/>
</dbReference>
<dbReference type="InterPro" id="IPR051179">
    <property type="entry name" value="WD_repeat_multifunction"/>
</dbReference>
<name>A0A4Q2D2K8_9AGAR</name>
<dbReference type="PANTHER" id="PTHR19857:SF8">
    <property type="entry name" value="ANGIO-ASSOCIATED MIGRATORY CELL PROTEIN"/>
    <property type="match status" value="1"/>
</dbReference>
<keyword evidence="1" id="KW-0853">WD repeat</keyword>
<dbReference type="Proteomes" id="UP000290288">
    <property type="component" value="Unassembled WGS sequence"/>
</dbReference>
<keyword evidence="2" id="KW-0677">Repeat</keyword>
<comment type="caution">
    <text evidence="3">The sequence shown here is derived from an EMBL/GenBank/DDBJ whole genome shotgun (WGS) entry which is preliminary data.</text>
</comment>
<evidence type="ECO:0000313" key="4">
    <source>
        <dbReference type="Proteomes" id="UP000290288"/>
    </source>
</evidence>
<accession>A0A4Q2D2K8</accession>
<evidence type="ECO:0000256" key="2">
    <source>
        <dbReference type="ARBA" id="ARBA00022737"/>
    </source>
</evidence>
<evidence type="ECO:0000256" key="1">
    <source>
        <dbReference type="ARBA" id="ARBA00022574"/>
    </source>
</evidence>
<dbReference type="AlphaFoldDB" id="A0A4Q2D2K8"/>
<dbReference type="EMBL" id="SDEE01000898">
    <property type="protein sequence ID" value="RXW13497.1"/>
    <property type="molecule type" value="Genomic_DNA"/>
</dbReference>
<organism evidence="3 4">
    <name type="scientific">Candolleomyces aberdarensis</name>
    <dbReference type="NCBI Taxonomy" id="2316362"/>
    <lineage>
        <taxon>Eukaryota</taxon>
        <taxon>Fungi</taxon>
        <taxon>Dikarya</taxon>
        <taxon>Basidiomycota</taxon>
        <taxon>Agaricomycotina</taxon>
        <taxon>Agaricomycetes</taxon>
        <taxon>Agaricomycetidae</taxon>
        <taxon>Agaricales</taxon>
        <taxon>Agaricineae</taxon>
        <taxon>Psathyrellaceae</taxon>
        <taxon>Candolleomyces</taxon>
    </lineage>
</organism>
<gene>
    <name evidence="3" type="ORF">EST38_g12356</name>
</gene>
<protein>
    <recommendedName>
        <fullName evidence="5">WD40 repeat-like protein</fullName>
    </recommendedName>
</protein>
<dbReference type="OrthoDB" id="3238562at2759"/>
<dbReference type="SUPFAM" id="SSF50978">
    <property type="entry name" value="WD40 repeat-like"/>
    <property type="match status" value="1"/>
</dbReference>
<dbReference type="PANTHER" id="PTHR19857">
    <property type="entry name" value="MITOCHONDRIAL DIVISION PROTEIN 1-RELATED"/>
    <property type="match status" value="1"/>
</dbReference>
<evidence type="ECO:0008006" key="5">
    <source>
        <dbReference type="Google" id="ProtNLM"/>
    </source>
</evidence>
<dbReference type="InterPro" id="IPR015943">
    <property type="entry name" value="WD40/YVTN_repeat-like_dom_sf"/>
</dbReference>